<protein>
    <submittedName>
        <fullName evidence="1">348_t:CDS:1</fullName>
    </submittedName>
</protein>
<evidence type="ECO:0000313" key="2">
    <source>
        <dbReference type="Proteomes" id="UP000789739"/>
    </source>
</evidence>
<sequence length="175" mass="19735">MPIILLSDEASWLTSVGSEAEKEVTDEFISMLWSLKDPHQYTLYSLAFVSTETEKTLLAGWFTKAEVKELFDQFAMDMGTRFESANISADIFELTLGHKGLIGACGSYIQQTYEYQNSPIITADDWKKTTIIGLQKYICEMPHYNLIMQSLGSLSPECTSILNKVLCYGTKEVEL</sequence>
<keyword evidence="2" id="KW-1185">Reference proteome</keyword>
<feature type="non-terminal residue" evidence="1">
    <location>
        <position position="175"/>
    </location>
</feature>
<dbReference type="Proteomes" id="UP000789739">
    <property type="component" value="Unassembled WGS sequence"/>
</dbReference>
<dbReference type="EMBL" id="CAJVPI010000530">
    <property type="protein sequence ID" value="CAG8546751.1"/>
    <property type="molecule type" value="Genomic_DNA"/>
</dbReference>
<dbReference type="OrthoDB" id="2387658at2759"/>
<dbReference type="AlphaFoldDB" id="A0A9N9FMI8"/>
<name>A0A9N9FMI8_9GLOM</name>
<comment type="caution">
    <text evidence="1">The sequence shown here is derived from an EMBL/GenBank/DDBJ whole genome shotgun (WGS) entry which is preliminary data.</text>
</comment>
<evidence type="ECO:0000313" key="1">
    <source>
        <dbReference type="EMBL" id="CAG8546751.1"/>
    </source>
</evidence>
<gene>
    <name evidence="1" type="ORF">PBRASI_LOCUS4875</name>
</gene>
<proteinExistence type="predicted"/>
<accession>A0A9N9FMI8</accession>
<organism evidence="1 2">
    <name type="scientific">Paraglomus brasilianum</name>
    <dbReference type="NCBI Taxonomy" id="144538"/>
    <lineage>
        <taxon>Eukaryota</taxon>
        <taxon>Fungi</taxon>
        <taxon>Fungi incertae sedis</taxon>
        <taxon>Mucoromycota</taxon>
        <taxon>Glomeromycotina</taxon>
        <taxon>Glomeromycetes</taxon>
        <taxon>Paraglomerales</taxon>
        <taxon>Paraglomeraceae</taxon>
        <taxon>Paraglomus</taxon>
    </lineage>
</organism>
<reference evidence="1" key="1">
    <citation type="submission" date="2021-06" db="EMBL/GenBank/DDBJ databases">
        <authorList>
            <person name="Kallberg Y."/>
            <person name="Tangrot J."/>
            <person name="Rosling A."/>
        </authorList>
    </citation>
    <scope>NUCLEOTIDE SEQUENCE</scope>
    <source>
        <strain evidence="1">BR232B</strain>
    </source>
</reference>